<dbReference type="Pfam" id="PF02810">
    <property type="entry name" value="SEC-C"/>
    <property type="match status" value="1"/>
</dbReference>
<name>A0ABT2WJR9_9BACI</name>
<dbReference type="InterPro" id="IPR004027">
    <property type="entry name" value="SEC_C_motif"/>
</dbReference>
<evidence type="ECO:0000313" key="2">
    <source>
        <dbReference type="Proteomes" id="UP001208656"/>
    </source>
</evidence>
<protein>
    <submittedName>
        <fullName evidence="1">SEC-C metal-binding domain-containing protein</fullName>
    </submittedName>
</protein>
<dbReference type="Proteomes" id="UP001208656">
    <property type="component" value="Unassembled WGS sequence"/>
</dbReference>
<dbReference type="Gene3D" id="3.10.450.50">
    <property type="match status" value="1"/>
</dbReference>
<evidence type="ECO:0000313" key="1">
    <source>
        <dbReference type="EMBL" id="MCU9595903.1"/>
    </source>
</evidence>
<comment type="caution">
    <text evidence="1">The sequence shown here is derived from an EMBL/GenBank/DDBJ whole genome shotgun (WGS) entry which is preliminary data.</text>
</comment>
<dbReference type="RefSeq" id="WP_263062436.1">
    <property type="nucleotide sequence ID" value="NZ_JAOUSE010000098.1"/>
</dbReference>
<accession>A0ABT2WJR9</accession>
<keyword evidence="2" id="KW-1185">Reference proteome</keyword>
<proteinExistence type="predicted"/>
<sequence length="361" mass="42036">MVRRKIGRNEPCPCGSGKKFKRCCINIIDKPDDPEINNLNNFKQNYQRLRRESRIKQCLHPNKDKCSEKIIKAHSIQNNKILKSISSNGKVYMPCPKPDNPFAVITEYGRKEATTFTGFCGYHDKTVFQPIEDNPFDKSIKHIFLYTYRCFAIEYHKKQEVVNLGRKLFNKKPSLLSLSKEQNPFGGMQLAVNDFEPVKQKFDRALLDKNYDILTSVVWEFNQRVNFAGTGFEAPTKDLNGNIIQDITNIDVLAKHIFVMVFPEEDKTYCIISWLKENDKLFSGYHKQLMNLNEKQRKNYINNILPIISENIAINPDAWEQWEDYKKDEFGSLIWGMETLAELSGSGWNRLEPTVIDLFEL</sequence>
<organism evidence="1 2">
    <name type="scientific">Pallidibacillus thermolactis</name>
    <dbReference type="NCBI Taxonomy" id="251051"/>
    <lineage>
        <taxon>Bacteria</taxon>
        <taxon>Bacillati</taxon>
        <taxon>Bacillota</taxon>
        <taxon>Bacilli</taxon>
        <taxon>Bacillales</taxon>
        <taxon>Bacillaceae</taxon>
        <taxon>Pallidibacillus</taxon>
    </lineage>
</organism>
<reference evidence="1 2" key="1">
    <citation type="submission" date="2022-10" db="EMBL/GenBank/DDBJ databases">
        <title>Description of Fervidibacillus gen. nov. in the family Fervidibacillaceae fam. nov. with two species, Fervidibacillus albus sp. nov., and Fervidibacillus halotolerans sp. nov., isolated from tidal flat sediments.</title>
        <authorList>
            <person name="Kwon K.K."/>
            <person name="Yang S.-H."/>
        </authorList>
    </citation>
    <scope>NUCLEOTIDE SEQUENCE [LARGE SCALE GENOMIC DNA]</scope>
    <source>
        <strain evidence="1 2">DSM 23332</strain>
    </source>
</reference>
<dbReference type="SUPFAM" id="SSF103642">
    <property type="entry name" value="Sec-C motif"/>
    <property type="match status" value="1"/>
</dbReference>
<gene>
    <name evidence="1" type="ORF">OEV82_16010</name>
</gene>
<dbReference type="EMBL" id="JAOUSE010000098">
    <property type="protein sequence ID" value="MCU9595903.1"/>
    <property type="molecule type" value="Genomic_DNA"/>
</dbReference>